<accession>A0A1N7Q444</accession>
<reference evidence="1 2" key="1">
    <citation type="submission" date="2017-01" db="EMBL/GenBank/DDBJ databases">
        <authorList>
            <person name="Mah S.A."/>
            <person name="Swanson W.J."/>
            <person name="Moy G.W."/>
            <person name="Vacquier V.D."/>
        </authorList>
    </citation>
    <scope>NUCLEOTIDE SEQUENCE [LARGE SCALE GENOMIC DNA]</scope>
    <source>
        <strain evidence="1 2">DSM 18014</strain>
    </source>
</reference>
<gene>
    <name evidence="1" type="ORF">SAMN05421785_10917</name>
</gene>
<dbReference type="Proteomes" id="UP000185781">
    <property type="component" value="Unassembled WGS sequence"/>
</dbReference>
<dbReference type="EMBL" id="FTOV01000009">
    <property type="protein sequence ID" value="SIT17660.1"/>
    <property type="molecule type" value="Genomic_DNA"/>
</dbReference>
<protein>
    <submittedName>
        <fullName evidence="1">Uncharacterized protein</fullName>
    </submittedName>
</protein>
<evidence type="ECO:0000313" key="1">
    <source>
        <dbReference type="EMBL" id="SIT17660.1"/>
    </source>
</evidence>
<evidence type="ECO:0000313" key="2">
    <source>
        <dbReference type="Proteomes" id="UP000185781"/>
    </source>
</evidence>
<organism evidence="1 2">
    <name type="scientific">Chryseobacterium gambrini</name>
    <dbReference type="NCBI Taxonomy" id="373672"/>
    <lineage>
        <taxon>Bacteria</taxon>
        <taxon>Pseudomonadati</taxon>
        <taxon>Bacteroidota</taxon>
        <taxon>Flavobacteriia</taxon>
        <taxon>Flavobacteriales</taxon>
        <taxon>Weeksellaceae</taxon>
        <taxon>Chryseobacterium group</taxon>
        <taxon>Chryseobacterium</taxon>
    </lineage>
</organism>
<sequence length="257" mass="29928">MLGKGILSFSLLFYITYFKAQTIIRFSDGKTVESIVIKNDKKNEFLTSSDLKNFQFKEGTQILYNNKVVDFAVNNDTLVVFDKVKEIEEVEILNFNNKTEKTVKKTNQQNVFYALNSNYQMGTSIQINTEDKVTYVKSISVFPVMKNKEVLESGKMKIEILPNINGDPDEKNPILSFDEDVKKIKTGTWLITFPRIIKYPKNGFFIVFHFQYNKNNVFALSFKTTKESNVYYYNPTYYGGWKKDESQGILYKLKILQ</sequence>
<proteinExistence type="predicted"/>
<dbReference type="AlphaFoldDB" id="A0A1N7Q444"/>
<dbReference type="STRING" id="373672.SAMN05421785_10917"/>
<name>A0A1N7Q444_9FLAO</name>